<dbReference type="KEGG" id="rlc:K227x_54000"/>
<organism evidence="2 3">
    <name type="scientific">Rubripirellula lacrimiformis</name>
    <dbReference type="NCBI Taxonomy" id="1930273"/>
    <lineage>
        <taxon>Bacteria</taxon>
        <taxon>Pseudomonadati</taxon>
        <taxon>Planctomycetota</taxon>
        <taxon>Planctomycetia</taxon>
        <taxon>Pirellulales</taxon>
        <taxon>Pirellulaceae</taxon>
        <taxon>Rubripirellula</taxon>
    </lineage>
</organism>
<feature type="region of interest" description="Disordered" evidence="1">
    <location>
        <begin position="1"/>
        <end position="32"/>
    </location>
</feature>
<feature type="region of interest" description="Disordered" evidence="1">
    <location>
        <begin position="75"/>
        <end position="137"/>
    </location>
</feature>
<feature type="compositionally biased region" description="Polar residues" evidence="1">
    <location>
        <begin position="1"/>
        <end position="25"/>
    </location>
</feature>
<evidence type="ECO:0000313" key="3">
    <source>
        <dbReference type="Proteomes" id="UP000318538"/>
    </source>
</evidence>
<accession>A0A517NIL2</accession>
<evidence type="ECO:0000256" key="1">
    <source>
        <dbReference type="SAM" id="MobiDB-lite"/>
    </source>
</evidence>
<evidence type="ECO:0000313" key="2">
    <source>
        <dbReference type="EMBL" id="QDT06976.1"/>
    </source>
</evidence>
<feature type="compositionally biased region" description="Polar residues" evidence="1">
    <location>
        <begin position="95"/>
        <end position="122"/>
    </location>
</feature>
<protein>
    <submittedName>
        <fullName evidence="2">Uncharacterized protein</fullName>
    </submittedName>
</protein>
<gene>
    <name evidence="2" type="ORF">K227x_54000</name>
</gene>
<reference evidence="2 3" key="1">
    <citation type="submission" date="2019-02" db="EMBL/GenBank/DDBJ databases">
        <title>Deep-cultivation of Planctomycetes and their phenomic and genomic characterization uncovers novel biology.</title>
        <authorList>
            <person name="Wiegand S."/>
            <person name="Jogler M."/>
            <person name="Boedeker C."/>
            <person name="Pinto D."/>
            <person name="Vollmers J."/>
            <person name="Rivas-Marin E."/>
            <person name="Kohn T."/>
            <person name="Peeters S.H."/>
            <person name="Heuer A."/>
            <person name="Rast P."/>
            <person name="Oberbeckmann S."/>
            <person name="Bunk B."/>
            <person name="Jeske O."/>
            <person name="Meyerdierks A."/>
            <person name="Storesund J.E."/>
            <person name="Kallscheuer N."/>
            <person name="Luecker S."/>
            <person name="Lage O.M."/>
            <person name="Pohl T."/>
            <person name="Merkel B.J."/>
            <person name="Hornburger P."/>
            <person name="Mueller R.-W."/>
            <person name="Bruemmer F."/>
            <person name="Labrenz M."/>
            <person name="Spormann A.M."/>
            <person name="Op den Camp H."/>
            <person name="Overmann J."/>
            <person name="Amann R."/>
            <person name="Jetten M.S.M."/>
            <person name="Mascher T."/>
            <person name="Medema M.H."/>
            <person name="Devos D.P."/>
            <person name="Kaster A.-K."/>
            <person name="Ovreas L."/>
            <person name="Rohde M."/>
            <person name="Galperin M.Y."/>
            <person name="Jogler C."/>
        </authorList>
    </citation>
    <scope>NUCLEOTIDE SEQUENCE [LARGE SCALE GENOMIC DNA]</scope>
    <source>
        <strain evidence="2 3">K22_7</strain>
    </source>
</reference>
<dbReference type="RefSeq" id="WP_246146210.1">
    <property type="nucleotide sequence ID" value="NZ_CP036525.1"/>
</dbReference>
<keyword evidence="3" id="KW-1185">Reference proteome</keyword>
<feature type="compositionally biased region" description="Low complexity" evidence="1">
    <location>
        <begin position="123"/>
        <end position="137"/>
    </location>
</feature>
<dbReference type="Proteomes" id="UP000318538">
    <property type="component" value="Chromosome"/>
</dbReference>
<name>A0A517NIL2_9BACT</name>
<proteinExistence type="predicted"/>
<sequence>MSGSPEQDDSVPQSAQTSLGFSQKGSGRIGGKSKAGGIAVIALVAIYSFSAPMLNERFGWSLPAVQTDRDGNVRMADSASDAKGGGTKTGDTSAVGTNPSNAKTTGDTVDRSSSPMSTATANDSPTAGGAGSATGSDDLLHGLLKEVSPNRYLSPAGLLYTPGSAEGHRLEHLRRHTKDDPGRPGSHGVFDGDMEGALVTIDRAYERAKKNQRTTKKVDDGRTIYTVDMGGRIGFVGGRDGKRKRNPMARRVRIVLDGDRVITAYPM</sequence>
<dbReference type="EMBL" id="CP036525">
    <property type="protein sequence ID" value="QDT06976.1"/>
    <property type="molecule type" value="Genomic_DNA"/>
</dbReference>
<dbReference type="AlphaFoldDB" id="A0A517NIL2"/>